<dbReference type="Proteomes" id="UP000672934">
    <property type="component" value="Unassembled WGS sequence"/>
</dbReference>
<proteinExistence type="predicted"/>
<evidence type="ECO:0000313" key="2">
    <source>
        <dbReference type="EMBL" id="CAG2144270.1"/>
    </source>
</evidence>
<name>A0A916NE17_9BURK</name>
<feature type="transmembrane region" description="Helical" evidence="1">
    <location>
        <begin position="111"/>
        <end position="131"/>
    </location>
</feature>
<keyword evidence="1" id="KW-0812">Transmembrane</keyword>
<sequence>MRCLAPADGQCADPPAPGLSIVAAISASTSTAVTTAISPTVISAVAATTTTSVFATLSAAVRAAILRSLIAAIPPTLLTAVFALISTTVPAAVVTVVPIAAPAALLVPVPATIPVIVPFMVTAVVSATAPIRVTATVVWARVSAVVVAVIVGGDSAAGEKCCRGYGEHEMGFHGDLRLQLANLPQEYRRVPLPVVRNRVPLREVAACRDQFPFRQRHQPRPRGCGDARHEPSAD</sequence>
<gene>
    <name evidence="2" type="ORF">LMG31506_02969</name>
</gene>
<comment type="caution">
    <text evidence="2">The sequence shown here is derived from an EMBL/GenBank/DDBJ whole genome shotgun (WGS) entry which is preliminary data.</text>
</comment>
<accession>A0A916NE17</accession>
<dbReference type="EMBL" id="CAJPUY010000010">
    <property type="protein sequence ID" value="CAG2144270.1"/>
    <property type="molecule type" value="Genomic_DNA"/>
</dbReference>
<protein>
    <submittedName>
        <fullName evidence="2">Uncharacterized protein</fullName>
    </submittedName>
</protein>
<evidence type="ECO:0000313" key="3">
    <source>
        <dbReference type="Proteomes" id="UP000672934"/>
    </source>
</evidence>
<reference evidence="2" key="1">
    <citation type="submission" date="2021-03" db="EMBL/GenBank/DDBJ databases">
        <authorList>
            <person name="Peeters C."/>
        </authorList>
    </citation>
    <scope>NUCLEOTIDE SEQUENCE</scope>
    <source>
        <strain evidence="2">LMG 31506</strain>
    </source>
</reference>
<keyword evidence="1" id="KW-0472">Membrane</keyword>
<keyword evidence="3" id="KW-1185">Reference proteome</keyword>
<evidence type="ECO:0000256" key="1">
    <source>
        <dbReference type="SAM" id="Phobius"/>
    </source>
</evidence>
<keyword evidence="1" id="KW-1133">Transmembrane helix</keyword>
<feature type="transmembrane region" description="Helical" evidence="1">
    <location>
        <begin position="41"/>
        <end position="65"/>
    </location>
</feature>
<dbReference type="AlphaFoldDB" id="A0A916NE17"/>
<organism evidence="2 3">
    <name type="scientific">Cupriavidus yeoncheonensis</name>
    <dbReference type="NCBI Taxonomy" id="1462994"/>
    <lineage>
        <taxon>Bacteria</taxon>
        <taxon>Pseudomonadati</taxon>
        <taxon>Pseudomonadota</taxon>
        <taxon>Betaproteobacteria</taxon>
        <taxon>Burkholderiales</taxon>
        <taxon>Burkholderiaceae</taxon>
        <taxon>Cupriavidus</taxon>
    </lineage>
</organism>
<feature type="transmembrane region" description="Helical" evidence="1">
    <location>
        <begin position="77"/>
        <end position="105"/>
    </location>
</feature>